<dbReference type="SUPFAM" id="SSF103647">
    <property type="entry name" value="TSP type-3 repeat"/>
    <property type="match status" value="1"/>
</dbReference>
<keyword evidence="1" id="KW-0472">Membrane</keyword>
<keyword evidence="5" id="KW-1185">Reference proteome</keyword>
<sequence>MSKWPLALLLFSCAHNVFAWSDTDIDGVPDLKDACPGTPKGLAVLANGCTKEPLSQLCLPTDSGSKYPSDCAAAARVAVHFLTGSAQLPQNQWATLADIARFLKTYPDTHMLLAGHADTQGGDKINLPLSLARAETVKQVLIADYDVGAERLMVSGEGSSMPVASNLDNKGKYLNRRVEFVIKSN</sequence>
<evidence type="ECO:0000313" key="5">
    <source>
        <dbReference type="Proteomes" id="UP001202831"/>
    </source>
</evidence>
<feature type="domain" description="OmpA-like" evidence="3">
    <location>
        <begin position="68"/>
        <end position="185"/>
    </location>
</feature>
<dbReference type="InterPro" id="IPR028974">
    <property type="entry name" value="TSP_type-3_rpt"/>
</dbReference>
<dbReference type="InterPro" id="IPR036737">
    <property type="entry name" value="OmpA-like_sf"/>
</dbReference>
<proteinExistence type="predicted"/>
<dbReference type="EMBL" id="JAKIKT010000002">
    <property type="protein sequence ID" value="MCL2913309.1"/>
    <property type="molecule type" value="Genomic_DNA"/>
</dbReference>
<comment type="caution">
    <text evidence="4">The sequence shown here is derived from an EMBL/GenBank/DDBJ whole genome shotgun (WGS) entry which is preliminary data.</text>
</comment>
<dbReference type="Proteomes" id="UP001202831">
    <property type="component" value="Unassembled WGS sequence"/>
</dbReference>
<dbReference type="PANTHER" id="PTHR30329:SF20">
    <property type="entry name" value="EXPORTED PROTEIN"/>
    <property type="match status" value="1"/>
</dbReference>
<dbReference type="RefSeq" id="WP_249248118.1">
    <property type="nucleotide sequence ID" value="NZ_JAKIKT010000002.1"/>
</dbReference>
<feature type="signal peptide" evidence="2">
    <location>
        <begin position="1"/>
        <end position="19"/>
    </location>
</feature>
<evidence type="ECO:0000256" key="1">
    <source>
        <dbReference type="PROSITE-ProRule" id="PRU00473"/>
    </source>
</evidence>
<name>A0ABT0N4F8_9GAMM</name>
<keyword evidence="2" id="KW-0732">Signal</keyword>
<evidence type="ECO:0000256" key="2">
    <source>
        <dbReference type="SAM" id="SignalP"/>
    </source>
</evidence>
<dbReference type="InterPro" id="IPR006665">
    <property type="entry name" value="OmpA-like"/>
</dbReference>
<feature type="chain" id="PRO_5047332231" evidence="2">
    <location>
        <begin position="20"/>
        <end position="185"/>
    </location>
</feature>
<dbReference type="PROSITE" id="PS51123">
    <property type="entry name" value="OMPA_2"/>
    <property type="match status" value="1"/>
</dbReference>
<dbReference type="InterPro" id="IPR050330">
    <property type="entry name" value="Bact_OuterMem_StrucFunc"/>
</dbReference>
<gene>
    <name evidence="4" type="ORF">L2725_05845</name>
</gene>
<dbReference type="Pfam" id="PF00691">
    <property type="entry name" value="OmpA"/>
    <property type="match status" value="1"/>
</dbReference>
<evidence type="ECO:0000259" key="3">
    <source>
        <dbReference type="PROSITE" id="PS51123"/>
    </source>
</evidence>
<protein>
    <submittedName>
        <fullName evidence="4">OmpA family protein</fullName>
    </submittedName>
</protein>
<dbReference type="SUPFAM" id="SSF103088">
    <property type="entry name" value="OmpA-like"/>
    <property type="match status" value="1"/>
</dbReference>
<accession>A0ABT0N4F8</accession>
<dbReference type="CDD" id="cd07185">
    <property type="entry name" value="OmpA_C-like"/>
    <property type="match status" value="1"/>
</dbReference>
<evidence type="ECO:0000313" key="4">
    <source>
        <dbReference type="EMBL" id="MCL2913309.1"/>
    </source>
</evidence>
<reference evidence="4 5" key="1">
    <citation type="submission" date="2022-01" db="EMBL/GenBank/DDBJ databases">
        <title>Whole genome-based taxonomy of the Shewanellaceae.</title>
        <authorList>
            <person name="Martin-Rodriguez A.J."/>
        </authorList>
    </citation>
    <scope>NUCLEOTIDE SEQUENCE [LARGE SCALE GENOMIC DNA]</scope>
    <source>
        <strain evidence="4 5">DSM 21332</strain>
    </source>
</reference>
<organism evidence="4 5">
    <name type="scientific">Shewanella corallii</name>
    <dbReference type="NCBI Taxonomy" id="560080"/>
    <lineage>
        <taxon>Bacteria</taxon>
        <taxon>Pseudomonadati</taxon>
        <taxon>Pseudomonadota</taxon>
        <taxon>Gammaproteobacteria</taxon>
        <taxon>Alteromonadales</taxon>
        <taxon>Shewanellaceae</taxon>
        <taxon>Shewanella</taxon>
    </lineage>
</organism>
<dbReference type="PANTHER" id="PTHR30329">
    <property type="entry name" value="STATOR ELEMENT OF FLAGELLAR MOTOR COMPLEX"/>
    <property type="match status" value="1"/>
</dbReference>
<dbReference type="Gene3D" id="3.30.1330.60">
    <property type="entry name" value="OmpA-like domain"/>
    <property type="match status" value="1"/>
</dbReference>